<comment type="caution">
    <text evidence="9">The sequence shown here is derived from an EMBL/GenBank/DDBJ whole genome shotgun (WGS) entry which is preliminary data.</text>
</comment>
<reference evidence="9 10" key="1">
    <citation type="journal article" date="2021" name="Environ. Microbiol.">
        <title>Gene family expansions and transcriptome signatures uncover fungal adaptations to wood decay.</title>
        <authorList>
            <person name="Hage H."/>
            <person name="Miyauchi S."/>
            <person name="Viragh M."/>
            <person name="Drula E."/>
            <person name="Min B."/>
            <person name="Chaduli D."/>
            <person name="Navarro D."/>
            <person name="Favel A."/>
            <person name="Norest M."/>
            <person name="Lesage-Meessen L."/>
            <person name="Balint B."/>
            <person name="Merenyi Z."/>
            <person name="de Eugenio L."/>
            <person name="Morin E."/>
            <person name="Martinez A.T."/>
            <person name="Baldrian P."/>
            <person name="Stursova M."/>
            <person name="Martinez M.J."/>
            <person name="Novotny C."/>
            <person name="Magnuson J.K."/>
            <person name="Spatafora J.W."/>
            <person name="Maurice S."/>
            <person name="Pangilinan J."/>
            <person name="Andreopoulos W."/>
            <person name="LaButti K."/>
            <person name="Hundley H."/>
            <person name="Na H."/>
            <person name="Kuo A."/>
            <person name="Barry K."/>
            <person name="Lipzen A."/>
            <person name="Henrissat B."/>
            <person name="Riley R."/>
            <person name="Ahrendt S."/>
            <person name="Nagy L.G."/>
            <person name="Grigoriev I.V."/>
            <person name="Martin F."/>
            <person name="Rosso M.N."/>
        </authorList>
    </citation>
    <scope>NUCLEOTIDE SEQUENCE [LARGE SCALE GENOMIC DNA]</scope>
    <source>
        <strain evidence="9 10">CIRM-BRFM 1785</strain>
    </source>
</reference>
<evidence type="ECO:0000256" key="7">
    <source>
        <dbReference type="ARBA" id="ARBA00023004"/>
    </source>
</evidence>
<dbReference type="PRINTS" id="PR00463">
    <property type="entry name" value="EP450I"/>
</dbReference>
<dbReference type="PANTHER" id="PTHR24305">
    <property type="entry name" value="CYTOCHROME P450"/>
    <property type="match status" value="1"/>
</dbReference>
<evidence type="ECO:0000256" key="1">
    <source>
        <dbReference type="ARBA" id="ARBA00001971"/>
    </source>
</evidence>
<evidence type="ECO:0000313" key="10">
    <source>
        <dbReference type="Proteomes" id="UP000814176"/>
    </source>
</evidence>
<evidence type="ECO:0000256" key="3">
    <source>
        <dbReference type="ARBA" id="ARBA00010617"/>
    </source>
</evidence>
<comment type="similarity">
    <text evidence="3">Belongs to the cytochrome P450 family.</text>
</comment>
<keyword evidence="4" id="KW-0349">Heme</keyword>
<keyword evidence="6" id="KW-0560">Oxidoreductase</keyword>
<dbReference type="GeneID" id="72009211"/>
<dbReference type="Pfam" id="PF00067">
    <property type="entry name" value="p450"/>
    <property type="match status" value="1"/>
</dbReference>
<dbReference type="Gene3D" id="1.10.630.10">
    <property type="entry name" value="Cytochrome P450"/>
    <property type="match status" value="1"/>
</dbReference>
<evidence type="ECO:0000256" key="6">
    <source>
        <dbReference type="ARBA" id="ARBA00023002"/>
    </source>
</evidence>
<dbReference type="PANTHER" id="PTHR24305:SF166">
    <property type="entry name" value="CYTOCHROME P450 12A4, MITOCHONDRIAL-RELATED"/>
    <property type="match status" value="1"/>
</dbReference>
<sequence length="550" mass="61209">MALSPIVLAVSLLAGTTVLWRMFAYLRLRLASSVIYSIPGPPASSFWTGNMTDLFDHKQEAFYHSVATDYGSIVKISGFLGRPMLVVADPKALHHMLIKEEHVYQETKQFISTNLVYFGPGLLSTLGKQHARQRKLLNPVFSVNHMRHMLLLFYDITHKLRDALKSRLQNGPKDVDVHDWMGRTALELVGQGGLGYSFDTLVEDSKDEYGQALKRFAPLVSTVSLVGGVVSPSMKLPKWLRRTIVESFPAGTRIERLKKVVDTMDGNARAVYTAKRCSLEKGDAEVVKQVGAGKDIISVLIRANTTAQEKDRLSEEEIVAQMSTLIFAGMDTTSNTLSRILWILAQNPDVQMKLREELLDANAMESLAYDELNRLPYLDAVCRETMRVYPTVNLLFRVATEDSVLPLSEPLNTRDGKRLTEIPVPKGSDLLIGVLGSNLSRALWGEDAMEWKPERWINGIPAAVSDAHIPGVYSNLMSFSGGKRACMQVGFKFSEMEMKVVLSVLVSTFTFELGEQPIAWNMGGLVFPTVGWESIEPSLPLKLSLYKPAL</sequence>
<evidence type="ECO:0000313" key="9">
    <source>
        <dbReference type="EMBL" id="KAH9832034.1"/>
    </source>
</evidence>
<keyword evidence="7" id="KW-0408">Iron</keyword>
<keyword evidence="5" id="KW-0479">Metal-binding</keyword>
<dbReference type="InterPro" id="IPR002401">
    <property type="entry name" value="Cyt_P450_E_grp-I"/>
</dbReference>
<proteinExistence type="inferred from homology"/>
<organism evidence="9 10">
    <name type="scientific">Rhodofomes roseus</name>
    <dbReference type="NCBI Taxonomy" id="34475"/>
    <lineage>
        <taxon>Eukaryota</taxon>
        <taxon>Fungi</taxon>
        <taxon>Dikarya</taxon>
        <taxon>Basidiomycota</taxon>
        <taxon>Agaricomycotina</taxon>
        <taxon>Agaricomycetes</taxon>
        <taxon>Polyporales</taxon>
        <taxon>Rhodofomes</taxon>
    </lineage>
</organism>
<dbReference type="InterPro" id="IPR036396">
    <property type="entry name" value="Cyt_P450_sf"/>
</dbReference>
<evidence type="ECO:0000256" key="2">
    <source>
        <dbReference type="ARBA" id="ARBA00005179"/>
    </source>
</evidence>
<dbReference type="InterPro" id="IPR001128">
    <property type="entry name" value="Cyt_P450"/>
</dbReference>
<gene>
    <name evidence="9" type="ORF">C8Q71DRAFT_880664</name>
</gene>
<protein>
    <submittedName>
        <fullName evidence="9">Cytochrome P450</fullName>
    </submittedName>
</protein>
<dbReference type="RefSeq" id="XP_047775080.1">
    <property type="nucleotide sequence ID" value="XM_047928479.1"/>
</dbReference>
<evidence type="ECO:0000256" key="5">
    <source>
        <dbReference type="ARBA" id="ARBA00022723"/>
    </source>
</evidence>
<comment type="cofactor">
    <cofactor evidence="1">
        <name>heme</name>
        <dbReference type="ChEBI" id="CHEBI:30413"/>
    </cofactor>
</comment>
<dbReference type="SUPFAM" id="SSF48264">
    <property type="entry name" value="Cytochrome P450"/>
    <property type="match status" value="1"/>
</dbReference>
<dbReference type="CDD" id="cd11069">
    <property type="entry name" value="CYP_FUM15-like"/>
    <property type="match status" value="1"/>
</dbReference>
<keyword evidence="8" id="KW-0503">Monooxygenase</keyword>
<keyword evidence="10" id="KW-1185">Reference proteome</keyword>
<dbReference type="Proteomes" id="UP000814176">
    <property type="component" value="Unassembled WGS sequence"/>
</dbReference>
<comment type="pathway">
    <text evidence="2">Secondary metabolite biosynthesis.</text>
</comment>
<accession>A0ABQ8K518</accession>
<dbReference type="PRINTS" id="PR00385">
    <property type="entry name" value="P450"/>
</dbReference>
<dbReference type="EMBL" id="JADCUA010000023">
    <property type="protein sequence ID" value="KAH9832034.1"/>
    <property type="molecule type" value="Genomic_DNA"/>
</dbReference>
<evidence type="ECO:0000256" key="8">
    <source>
        <dbReference type="ARBA" id="ARBA00023033"/>
    </source>
</evidence>
<evidence type="ECO:0000256" key="4">
    <source>
        <dbReference type="ARBA" id="ARBA00022617"/>
    </source>
</evidence>
<dbReference type="InterPro" id="IPR050121">
    <property type="entry name" value="Cytochrome_P450_monoxygenase"/>
</dbReference>
<name>A0ABQ8K518_9APHY</name>